<evidence type="ECO:0000313" key="3">
    <source>
        <dbReference type="EMBL" id="PWN87787.1"/>
    </source>
</evidence>
<feature type="region of interest" description="Disordered" evidence="1">
    <location>
        <begin position="172"/>
        <end position="245"/>
    </location>
</feature>
<feature type="region of interest" description="Disordered" evidence="1">
    <location>
        <begin position="53"/>
        <end position="72"/>
    </location>
</feature>
<dbReference type="RefSeq" id="XP_025374985.1">
    <property type="nucleotide sequence ID" value="XM_025520109.1"/>
</dbReference>
<evidence type="ECO:0000256" key="1">
    <source>
        <dbReference type="SAM" id="MobiDB-lite"/>
    </source>
</evidence>
<dbReference type="AlphaFoldDB" id="A0A316YEF2"/>
<gene>
    <name evidence="3" type="ORF">FA10DRAFT_262248</name>
</gene>
<dbReference type="InParanoid" id="A0A316YEF2"/>
<accession>A0A316YEF2</accession>
<keyword evidence="2" id="KW-0732">Signal</keyword>
<sequence length="245" mass="27973">MRAPASATMRSLIFVLLSFTFALIATYAMPMHSRSSSTSPDRDADLENLISMGESATSPGMQPYLNQGSSEVQTDTDRAHEEWINQFGDKYERSHWPDEGLRLFWDWNVKIWEFQGARNSVKFGASVESTDEQRSQKFREEQSIREAKLQAAEREEELARERVRVWKEQWVESQKTGGGEESDSEDDQHRTNQQKGSKCKGKASDDEAEPLLAKSKKGKGKASDSEGSRRKGFWAKWTKKKDKIP</sequence>
<dbReference type="Proteomes" id="UP000245768">
    <property type="component" value="Unassembled WGS sequence"/>
</dbReference>
<keyword evidence="4" id="KW-1185">Reference proteome</keyword>
<dbReference type="GeneID" id="37042025"/>
<evidence type="ECO:0000256" key="2">
    <source>
        <dbReference type="SAM" id="SignalP"/>
    </source>
</evidence>
<organism evidence="3 4">
    <name type="scientific">Acaromyces ingoldii</name>
    <dbReference type="NCBI Taxonomy" id="215250"/>
    <lineage>
        <taxon>Eukaryota</taxon>
        <taxon>Fungi</taxon>
        <taxon>Dikarya</taxon>
        <taxon>Basidiomycota</taxon>
        <taxon>Ustilaginomycotina</taxon>
        <taxon>Exobasidiomycetes</taxon>
        <taxon>Exobasidiales</taxon>
        <taxon>Cryptobasidiaceae</taxon>
        <taxon>Acaromyces</taxon>
    </lineage>
</organism>
<feature type="compositionally biased region" description="Basic residues" evidence="1">
    <location>
        <begin position="230"/>
        <end position="245"/>
    </location>
</feature>
<feature type="compositionally biased region" description="Polar residues" evidence="1">
    <location>
        <begin position="54"/>
        <end position="72"/>
    </location>
</feature>
<protein>
    <submittedName>
        <fullName evidence="3">Uncharacterized protein</fullName>
    </submittedName>
</protein>
<feature type="chain" id="PRO_5016248505" evidence="2">
    <location>
        <begin position="29"/>
        <end position="245"/>
    </location>
</feature>
<reference evidence="3 4" key="1">
    <citation type="journal article" date="2018" name="Mol. Biol. Evol.">
        <title>Broad Genomic Sampling Reveals a Smut Pathogenic Ancestry of the Fungal Clade Ustilaginomycotina.</title>
        <authorList>
            <person name="Kijpornyongpan T."/>
            <person name="Mondo S.J."/>
            <person name="Barry K."/>
            <person name="Sandor L."/>
            <person name="Lee J."/>
            <person name="Lipzen A."/>
            <person name="Pangilinan J."/>
            <person name="LaButti K."/>
            <person name="Hainaut M."/>
            <person name="Henrissat B."/>
            <person name="Grigoriev I.V."/>
            <person name="Spatafora J.W."/>
            <person name="Aime M.C."/>
        </authorList>
    </citation>
    <scope>NUCLEOTIDE SEQUENCE [LARGE SCALE GENOMIC DNA]</scope>
    <source>
        <strain evidence="3 4">MCA 4198</strain>
    </source>
</reference>
<dbReference type="EMBL" id="KZ819639">
    <property type="protein sequence ID" value="PWN87787.1"/>
    <property type="molecule type" value="Genomic_DNA"/>
</dbReference>
<name>A0A316YEF2_9BASI</name>
<feature type="signal peptide" evidence="2">
    <location>
        <begin position="1"/>
        <end position="28"/>
    </location>
</feature>
<evidence type="ECO:0000313" key="4">
    <source>
        <dbReference type="Proteomes" id="UP000245768"/>
    </source>
</evidence>
<proteinExistence type="predicted"/>